<feature type="chain" id="PRO_5046202516" description="Lipoprotein" evidence="1">
    <location>
        <begin position="24"/>
        <end position="138"/>
    </location>
</feature>
<dbReference type="EMBL" id="JBHSEN010000002">
    <property type="protein sequence ID" value="MFC4429952.1"/>
    <property type="molecule type" value="Genomic_DNA"/>
</dbReference>
<evidence type="ECO:0000313" key="2">
    <source>
        <dbReference type="EMBL" id="MFC4429952.1"/>
    </source>
</evidence>
<evidence type="ECO:0008006" key="4">
    <source>
        <dbReference type="Google" id="ProtNLM"/>
    </source>
</evidence>
<sequence length="138" mass="14329">MQRKGLVLAGAFSLLLFSGCSQGSGGVGLLDEPATADQTLPADLYGGDVEPDSARWVAKHEGISYFLAKPAEPGLAHGVCLVAMEAESIACGGPSSNATQLVSLDTAGTEARVVRDGTDTTELTDEGWTQIHENLLVR</sequence>
<comment type="caution">
    <text evidence="2">The sequence shown here is derived from an EMBL/GenBank/DDBJ whole genome shotgun (WGS) entry which is preliminary data.</text>
</comment>
<accession>A0ABV8XZD0</accession>
<dbReference type="Proteomes" id="UP001595965">
    <property type="component" value="Unassembled WGS sequence"/>
</dbReference>
<evidence type="ECO:0000313" key="3">
    <source>
        <dbReference type="Proteomes" id="UP001595965"/>
    </source>
</evidence>
<evidence type="ECO:0000256" key="1">
    <source>
        <dbReference type="SAM" id="SignalP"/>
    </source>
</evidence>
<dbReference type="PROSITE" id="PS51257">
    <property type="entry name" value="PROKAR_LIPOPROTEIN"/>
    <property type="match status" value="1"/>
</dbReference>
<dbReference type="RefSeq" id="WP_344227299.1">
    <property type="nucleotide sequence ID" value="NZ_BAAALH010000001.1"/>
</dbReference>
<keyword evidence="1" id="KW-0732">Signal</keyword>
<keyword evidence="3" id="KW-1185">Reference proteome</keyword>
<reference evidence="3" key="1">
    <citation type="journal article" date="2019" name="Int. J. Syst. Evol. Microbiol.">
        <title>The Global Catalogue of Microorganisms (GCM) 10K type strain sequencing project: providing services to taxonomists for standard genome sequencing and annotation.</title>
        <authorList>
            <consortium name="The Broad Institute Genomics Platform"/>
            <consortium name="The Broad Institute Genome Sequencing Center for Infectious Disease"/>
            <person name="Wu L."/>
            <person name="Ma J."/>
        </authorList>
    </citation>
    <scope>NUCLEOTIDE SEQUENCE [LARGE SCALE GENOMIC DNA]</scope>
    <source>
        <strain evidence="3">CGMCC 1.12125</strain>
    </source>
</reference>
<proteinExistence type="predicted"/>
<gene>
    <name evidence="2" type="ORF">ACFO0K_09690</name>
</gene>
<feature type="signal peptide" evidence="1">
    <location>
        <begin position="1"/>
        <end position="23"/>
    </location>
</feature>
<name>A0ABV8XZD0_9MICC</name>
<protein>
    <recommendedName>
        <fullName evidence="4">Lipoprotein</fullName>
    </recommendedName>
</protein>
<organism evidence="2 3">
    <name type="scientific">Citricoccus alkalitolerans</name>
    <dbReference type="NCBI Taxonomy" id="246603"/>
    <lineage>
        <taxon>Bacteria</taxon>
        <taxon>Bacillati</taxon>
        <taxon>Actinomycetota</taxon>
        <taxon>Actinomycetes</taxon>
        <taxon>Micrococcales</taxon>
        <taxon>Micrococcaceae</taxon>
        <taxon>Citricoccus</taxon>
    </lineage>
</organism>